<name>X1RQT2_9ZZZZ</name>
<sequence length="46" mass="5498">EEQFRVRDLSEISVEVDTDDTERVFERSFSISEGCVKYWSLGQRRL</sequence>
<protein>
    <submittedName>
        <fullName evidence="1">Uncharacterized protein</fullName>
    </submittedName>
</protein>
<accession>X1RQT2</accession>
<feature type="non-terminal residue" evidence="1">
    <location>
        <position position="1"/>
    </location>
</feature>
<proteinExistence type="predicted"/>
<comment type="caution">
    <text evidence="1">The sequence shown here is derived from an EMBL/GenBank/DDBJ whole genome shotgun (WGS) entry which is preliminary data.</text>
</comment>
<reference evidence="1" key="1">
    <citation type="journal article" date="2014" name="Front. Microbiol.">
        <title>High frequency of phylogenetically diverse reductive dehalogenase-homologous genes in deep subseafloor sedimentary metagenomes.</title>
        <authorList>
            <person name="Kawai M."/>
            <person name="Futagami T."/>
            <person name="Toyoda A."/>
            <person name="Takaki Y."/>
            <person name="Nishi S."/>
            <person name="Hori S."/>
            <person name="Arai W."/>
            <person name="Tsubouchi T."/>
            <person name="Morono Y."/>
            <person name="Uchiyama I."/>
            <person name="Ito T."/>
            <person name="Fujiyama A."/>
            <person name="Inagaki F."/>
            <person name="Takami H."/>
        </authorList>
    </citation>
    <scope>NUCLEOTIDE SEQUENCE</scope>
    <source>
        <strain evidence="1">Expedition CK06-06</strain>
    </source>
</reference>
<organism evidence="1">
    <name type="scientific">marine sediment metagenome</name>
    <dbReference type="NCBI Taxonomy" id="412755"/>
    <lineage>
        <taxon>unclassified sequences</taxon>
        <taxon>metagenomes</taxon>
        <taxon>ecological metagenomes</taxon>
    </lineage>
</organism>
<gene>
    <name evidence="1" type="ORF">S12H4_24945</name>
</gene>
<dbReference type="AlphaFoldDB" id="X1RQT2"/>
<evidence type="ECO:0000313" key="1">
    <source>
        <dbReference type="EMBL" id="GAI83072.1"/>
    </source>
</evidence>
<dbReference type="EMBL" id="BARW01013735">
    <property type="protein sequence ID" value="GAI83072.1"/>
    <property type="molecule type" value="Genomic_DNA"/>
</dbReference>